<reference evidence="2 3" key="1">
    <citation type="submission" date="2020-01" db="EMBL/GenBank/DDBJ databases">
        <authorList>
            <person name="Kim M.K."/>
        </authorList>
    </citation>
    <scope>NUCLEOTIDE SEQUENCE [LARGE SCALE GENOMIC DNA]</scope>
    <source>
        <strain evidence="2 3">172606-1</strain>
    </source>
</reference>
<organism evidence="2 3">
    <name type="scientific">Rhodocytophaga rosea</name>
    <dbReference type="NCBI Taxonomy" id="2704465"/>
    <lineage>
        <taxon>Bacteria</taxon>
        <taxon>Pseudomonadati</taxon>
        <taxon>Bacteroidota</taxon>
        <taxon>Cytophagia</taxon>
        <taxon>Cytophagales</taxon>
        <taxon>Rhodocytophagaceae</taxon>
        <taxon>Rhodocytophaga</taxon>
    </lineage>
</organism>
<dbReference type="RefSeq" id="WP_162443054.1">
    <property type="nucleotide sequence ID" value="NZ_CP048222.1"/>
</dbReference>
<sequence length="107" mass="12711">MKVLLRIKPNLQQISHKDIQNVESRLKFSIPDSLKELLLHYNGGDLGVNVFYTKFEDGDQRLYELYHLNSLEEIESAWGKCMMIRKYKRIKSCHSEKLWEVHVYALV</sequence>
<proteinExistence type="predicted"/>
<evidence type="ECO:0000259" key="1">
    <source>
        <dbReference type="Pfam" id="PF09346"/>
    </source>
</evidence>
<dbReference type="Proteomes" id="UP000480178">
    <property type="component" value="Chromosome"/>
</dbReference>
<dbReference type="InterPro" id="IPR018958">
    <property type="entry name" value="Knr4/Smi1-like_dom"/>
</dbReference>
<gene>
    <name evidence="2" type="ORF">GXP67_10305</name>
</gene>
<evidence type="ECO:0000313" key="3">
    <source>
        <dbReference type="Proteomes" id="UP000480178"/>
    </source>
</evidence>
<dbReference type="SUPFAM" id="SSF160631">
    <property type="entry name" value="SMI1/KNR4-like"/>
    <property type="match status" value="1"/>
</dbReference>
<name>A0A6C0GH42_9BACT</name>
<keyword evidence="3" id="KW-1185">Reference proteome</keyword>
<protein>
    <submittedName>
        <fullName evidence="2">SMI1/KNR4 family protein</fullName>
    </submittedName>
</protein>
<dbReference type="Gene3D" id="3.40.1580.10">
    <property type="entry name" value="SMI1/KNR4-like"/>
    <property type="match status" value="1"/>
</dbReference>
<dbReference type="AlphaFoldDB" id="A0A6C0GH42"/>
<evidence type="ECO:0000313" key="2">
    <source>
        <dbReference type="EMBL" id="QHT67010.1"/>
    </source>
</evidence>
<feature type="domain" description="Knr4/Smi1-like" evidence="1">
    <location>
        <begin position="14"/>
        <end position="85"/>
    </location>
</feature>
<accession>A0A6C0GH42</accession>
<dbReference type="Pfam" id="PF09346">
    <property type="entry name" value="SMI1_KNR4"/>
    <property type="match status" value="1"/>
</dbReference>
<dbReference type="InterPro" id="IPR037883">
    <property type="entry name" value="Knr4/Smi1-like_sf"/>
</dbReference>
<dbReference type="KEGG" id="rhoz:GXP67_10305"/>
<dbReference type="EMBL" id="CP048222">
    <property type="protein sequence ID" value="QHT67010.1"/>
    <property type="molecule type" value="Genomic_DNA"/>
</dbReference>